<feature type="compositionally biased region" description="Polar residues" evidence="1">
    <location>
        <begin position="125"/>
        <end position="136"/>
    </location>
</feature>
<organism evidence="2">
    <name type="scientific">Favella ehrenbergii</name>
    <dbReference type="NCBI Taxonomy" id="182087"/>
    <lineage>
        <taxon>Eukaryota</taxon>
        <taxon>Sar</taxon>
        <taxon>Alveolata</taxon>
        <taxon>Ciliophora</taxon>
        <taxon>Intramacronucleata</taxon>
        <taxon>Spirotrichea</taxon>
        <taxon>Choreotrichia</taxon>
        <taxon>Tintinnida</taxon>
        <taxon>Xystonellidae</taxon>
        <taxon>Favella</taxon>
    </lineage>
</organism>
<protein>
    <submittedName>
        <fullName evidence="2">Uncharacterized protein</fullName>
    </submittedName>
</protein>
<gene>
    <name evidence="2" type="ORF">FEHR0123_LOCUS3089</name>
</gene>
<sequence length="136" mass="15079">MDTGDMNQNSQKRLATNDNKNKLLKLRLAEPFPAHDSDELEEPVSDSNKSPIMLQQPDAGKILFSPKFGGGQLESQNSVRNRDAHVEEFKSGQKTPAFTGVIGNLLTGNPKRPAKRVPKEHSQPPVHQSSGVFRFF</sequence>
<evidence type="ECO:0000313" key="2">
    <source>
        <dbReference type="EMBL" id="CAE0308181.1"/>
    </source>
</evidence>
<feature type="compositionally biased region" description="Polar residues" evidence="1">
    <location>
        <begin position="1"/>
        <end position="16"/>
    </location>
</feature>
<dbReference type="AlphaFoldDB" id="A0A7S3MLA9"/>
<feature type="region of interest" description="Disordered" evidence="1">
    <location>
        <begin position="1"/>
        <end position="53"/>
    </location>
</feature>
<evidence type="ECO:0000256" key="1">
    <source>
        <dbReference type="SAM" id="MobiDB-lite"/>
    </source>
</evidence>
<feature type="region of interest" description="Disordered" evidence="1">
    <location>
        <begin position="98"/>
        <end position="136"/>
    </location>
</feature>
<name>A0A7S3MLA9_9SPIT</name>
<proteinExistence type="predicted"/>
<accession>A0A7S3MLA9</accession>
<dbReference type="EMBL" id="HBIE01010109">
    <property type="protein sequence ID" value="CAE0308181.1"/>
    <property type="molecule type" value="Transcribed_RNA"/>
</dbReference>
<reference evidence="2" key="1">
    <citation type="submission" date="2021-01" db="EMBL/GenBank/DDBJ databases">
        <authorList>
            <person name="Corre E."/>
            <person name="Pelletier E."/>
            <person name="Niang G."/>
            <person name="Scheremetjew M."/>
            <person name="Finn R."/>
            <person name="Kale V."/>
            <person name="Holt S."/>
            <person name="Cochrane G."/>
            <person name="Meng A."/>
            <person name="Brown T."/>
            <person name="Cohen L."/>
        </authorList>
    </citation>
    <scope>NUCLEOTIDE SEQUENCE</scope>
    <source>
        <strain evidence="2">Fehren 1</strain>
    </source>
</reference>